<keyword evidence="3" id="KW-0347">Helicase</keyword>
<evidence type="ECO:0000256" key="1">
    <source>
        <dbReference type="SAM" id="MobiDB-lite"/>
    </source>
</evidence>
<evidence type="ECO:0000313" key="3">
    <source>
        <dbReference type="EMBL" id="DAD73606.1"/>
    </source>
</evidence>
<dbReference type="Pfam" id="PF06048">
    <property type="entry name" value="DUF927"/>
    <property type="match status" value="1"/>
</dbReference>
<name>A0A8S5LUA6_9CAUD</name>
<keyword evidence="3" id="KW-0547">Nucleotide-binding</keyword>
<dbReference type="GO" id="GO:0004386">
    <property type="term" value="F:helicase activity"/>
    <property type="evidence" value="ECO:0007669"/>
    <property type="project" value="UniProtKB-KW"/>
</dbReference>
<proteinExistence type="predicted"/>
<keyword evidence="3" id="KW-0067">ATP-binding</keyword>
<keyword evidence="3" id="KW-0378">Hydrolase</keyword>
<feature type="compositionally biased region" description="Low complexity" evidence="1">
    <location>
        <begin position="220"/>
        <end position="230"/>
    </location>
</feature>
<accession>A0A8S5LUA6</accession>
<sequence>MSGFDHLMEQGQKRTPARFTANSFSDLCNAILSHRVQISITPEMTDEERRKEKQKLYWFSAPTQKAGQRRIVANMAACAFGSLDIDESTPGAIKALTPVLTRRSVMVYTTASHTAEAPRLRIVCELSRLVEPAERGAILTAVETMLMQSAGFTLVSVEGQKSRWEKGGDYVALDRSVYGQQSYLYCPHKGAKVQTYAGEVIDVDALTQSAEAPKAKKPTSKTTATKQPQQGAAIDDMATAPDAFVIDDLRSALSFPKWQNPSDDYETWIGNGIRLASLKGTEYEDEAKALWLEYSARSVANNPEFTEEKWETFNAERSSYRGIFADSQNMGWVNESTKRAAAKMQPRVEARTDGLYHVTPRVNKQTGEVEEPSVWLCSPVEVIGRGTDGGEEYLVLSWLCNGQKVTEALPLCDIGEREGWRRMKAGGMNVTSKSSLRAVLGDHLQLCGEQTRWNVAKTTGWQHGAYIMPDGEIIGTASKPVIFCGHSATAQGYTVKGSPESWRDNVARLAAGNPSMVTAIAAAFAAPMLSLVGADGFGIHFYEQSSAGKTTTANTAASIYGSPDKTKLTWYGTALGMVNEAAAHNDGFMSLDEISQNTRRRDVAESAYALFNGVGKLQGRREGGNREILRYTTVALSTGETDLESFIREDGGNVNAGQLVRLLNIPLTRATSFHTLPDGKAHADALKSAYQSHYGAVGRKWVSMLADNPKTAQDAVAVAKTRWKSLLSTQHGEQAGRVADCFAILEAALVLSLPLTGWDIAECRAAVEHNFRTWVALYGAGNREFVQVVEMVENFLLVNESRFDVIAGSESEEFPTLSTDKIRRAGWLALNGAPDGRNVYYVLPGVFKAETIPGKEHVQAAKILHEEGVLLKKTKDRYTSLTPRINGQQYWTYALMLVPVVEGEESEAAPETDLI</sequence>
<dbReference type="EMBL" id="BK014740">
    <property type="protein sequence ID" value="DAD73606.1"/>
    <property type="molecule type" value="Genomic_DNA"/>
</dbReference>
<dbReference type="InterPro" id="IPR009270">
    <property type="entry name" value="DUF927"/>
</dbReference>
<evidence type="ECO:0000259" key="2">
    <source>
        <dbReference type="Pfam" id="PF06048"/>
    </source>
</evidence>
<protein>
    <submittedName>
        <fullName evidence="3">Replicative DNA helicase</fullName>
    </submittedName>
</protein>
<reference evidence="3" key="1">
    <citation type="journal article" date="2021" name="Proc. Natl. Acad. Sci. U.S.A.">
        <title>A Catalog of Tens of Thousands of Viruses from Human Metagenomes Reveals Hidden Associations with Chronic Diseases.</title>
        <authorList>
            <person name="Tisza M.J."/>
            <person name="Buck C.B."/>
        </authorList>
    </citation>
    <scope>NUCLEOTIDE SEQUENCE</scope>
    <source>
        <strain evidence="3">Cti6G1</strain>
    </source>
</reference>
<organism evidence="3">
    <name type="scientific">Podoviridae sp. cti6G1</name>
    <dbReference type="NCBI Taxonomy" id="2826570"/>
    <lineage>
        <taxon>Viruses</taxon>
        <taxon>Duplodnaviria</taxon>
        <taxon>Heunggongvirae</taxon>
        <taxon>Uroviricota</taxon>
        <taxon>Caudoviricetes</taxon>
    </lineage>
</organism>
<feature type="domain" description="DUF927" evidence="2">
    <location>
        <begin position="353"/>
        <end position="627"/>
    </location>
</feature>
<feature type="region of interest" description="Disordered" evidence="1">
    <location>
        <begin position="211"/>
        <end position="233"/>
    </location>
</feature>